<evidence type="ECO:0000313" key="2">
    <source>
        <dbReference type="EMBL" id="MBK3332635.1"/>
    </source>
</evidence>
<reference evidence="2 3" key="1">
    <citation type="journal article" date="2021" name="Syst. Appl. Microbiol.">
        <title>Persephonella atlantica sp. nov.: How to adapt to physico-chemical gradients in high temperature hydrothermal habitats.</title>
        <authorList>
            <person name="Francois D.X."/>
            <person name="Godfroy A."/>
            <person name="Mathien C."/>
            <person name="Aube J."/>
            <person name="Cathalot C."/>
            <person name="Lesongeur F."/>
            <person name="L'Haridon S."/>
            <person name="Philippon X."/>
            <person name="Roussel E.G."/>
        </authorList>
    </citation>
    <scope>NUCLEOTIDE SEQUENCE [LARGE SCALE GENOMIC DNA]</scope>
    <source>
        <strain evidence="2 3">MO1340</strain>
    </source>
</reference>
<dbReference type="Proteomes" id="UP000772812">
    <property type="component" value="Unassembled WGS sequence"/>
</dbReference>
<dbReference type="InterPro" id="IPR005368">
    <property type="entry name" value="UPF0175"/>
</dbReference>
<organism evidence="2 3">
    <name type="scientific">Persephonella atlantica</name>
    <dbReference type="NCBI Taxonomy" id="2699429"/>
    <lineage>
        <taxon>Bacteria</taxon>
        <taxon>Pseudomonadati</taxon>
        <taxon>Aquificota</taxon>
        <taxon>Aquificia</taxon>
        <taxon>Aquificales</taxon>
        <taxon>Hydrogenothermaceae</taxon>
        <taxon>Persephonella</taxon>
    </lineage>
</organism>
<dbReference type="RefSeq" id="WP_200674055.1">
    <property type="nucleotide sequence ID" value="NZ_JAACYA010000002.1"/>
</dbReference>
<accession>A0ABS1GI98</accession>
<evidence type="ECO:0000313" key="3">
    <source>
        <dbReference type="Proteomes" id="UP000772812"/>
    </source>
</evidence>
<name>A0ABS1GI98_9AQUI</name>
<proteinExistence type="inferred from homology"/>
<comment type="caution">
    <text evidence="2">The sequence shown here is derived from an EMBL/GenBank/DDBJ whole genome shotgun (WGS) entry which is preliminary data.</text>
</comment>
<comment type="similarity">
    <text evidence="1">Belongs to the UPF0175 family.</text>
</comment>
<dbReference type="InterPro" id="IPR052264">
    <property type="entry name" value="UPF0175_domain"/>
</dbReference>
<dbReference type="EMBL" id="JAACYA010000002">
    <property type="protein sequence ID" value="MBK3332635.1"/>
    <property type="molecule type" value="Genomic_DNA"/>
</dbReference>
<dbReference type="PANTHER" id="PTHR37525">
    <property type="entry name" value="UPF0175 PROTEIN SSL1255"/>
    <property type="match status" value="1"/>
</dbReference>
<evidence type="ECO:0000256" key="1">
    <source>
        <dbReference type="ARBA" id="ARBA00005651"/>
    </source>
</evidence>
<dbReference type="Pfam" id="PF03683">
    <property type="entry name" value="UPF0175"/>
    <property type="match status" value="1"/>
</dbReference>
<gene>
    <name evidence="2" type="ORF">GWK41_06105</name>
</gene>
<sequence>MKVIVEVPDELKLNEKEVKTAALVKLYELGKISSGKAAKLLGISRIEFLNLLGKYKVQMEPGTEKELLEDIENA</sequence>
<keyword evidence="3" id="KW-1185">Reference proteome</keyword>
<dbReference type="PANTHER" id="PTHR37525:SF1">
    <property type="entry name" value="UPF0175 PROTEIN SSL1255"/>
    <property type="match status" value="1"/>
</dbReference>
<protein>
    <submittedName>
        <fullName evidence="2">UPF0175 family protein</fullName>
    </submittedName>
</protein>